<dbReference type="SMART" id="SM00360">
    <property type="entry name" value="RRM"/>
    <property type="match status" value="1"/>
</dbReference>
<dbReference type="Gramene" id="TVU47812">
    <property type="protein sequence ID" value="TVU47812"/>
    <property type="gene ID" value="EJB05_07421"/>
</dbReference>
<dbReference type="InterPro" id="IPR000504">
    <property type="entry name" value="RRM_dom"/>
</dbReference>
<comment type="caution">
    <text evidence="3">The sequence shown here is derived from an EMBL/GenBank/DDBJ whole genome shotgun (WGS) entry which is preliminary data.</text>
</comment>
<keyword evidence="4" id="KW-1185">Reference proteome</keyword>
<feature type="domain" description="RRM" evidence="2">
    <location>
        <begin position="446"/>
        <end position="518"/>
    </location>
</feature>
<dbReference type="InterPro" id="IPR035979">
    <property type="entry name" value="RBD_domain_sf"/>
</dbReference>
<accession>A0A5J9WGJ9</accession>
<evidence type="ECO:0000259" key="2">
    <source>
        <dbReference type="PROSITE" id="PS50102"/>
    </source>
</evidence>
<dbReference type="OrthoDB" id="692191at2759"/>
<dbReference type="GO" id="GO:0003723">
    <property type="term" value="F:RNA binding"/>
    <property type="evidence" value="ECO:0007669"/>
    <property type="project" value="UniProtKB-UniRule"/>
</dbReference>
<evidence type="ECO:0000256" key="1">
    <source>
        <dbReference type="PROSITE-ProRule" id="PRU00176"/>
    </source>
</evidence>
<dbReference type="PROSITE" id="PS50102">
    <property type="entry name" value="RRM"/>
    <property type="match status" value="1"/>
</dbReference>
<dbReference type="Pfam" id="PF07762">
    <property type="entry name" value="DUF1618"/>
    <property type="match status" value="1"/>
</dbReference>
<protein>
    <recommendedName>
        <fullName evidence="2">RRM domain-containing protein</fullName>
    </recommendedName>
</protein>
<organism evidence="3 4">
    <name type="scientific">Eragrostis curvula</name>
    <name type="common">weeping love grass</name>
    <dbReference type="NCBI Taxonomy" id="38414"/>
    <lineage>
        <taxon>Eukaryota</taxon>
        <taxon>Viridiplantae</taxon>
        <taxon>Streptophyta</taxon>
        <taxon>Embryophyta</taxon>
        <taxon>Tracheophyta</taxon>
        <taxon>Spermatophyta</taxon>
        <taxon>Magnoliopsida</taxon>
        <taxon>Liliopsida</taxon>
        <taxon>Poales</taxon>
        <taxon>Poaceae</taxon>
        <taxon>PACMAD clade</taxon>
        <taxon>Chloridoideae</taxon>
        <taxon>Eragrostideae</taxon>
        <taxon>Eragrostidinae</taxon>
        <taxon>Eragrostis</taxon>
    </lineage>
</organism>
<dbReference type="InterPro" id="IPR012677">
    <property type="entry name" value="Nucleotide-bd_a/b_plait_sf"/>
</dbReference>
<dbReference type="Pfam" id="PF00076">
    <property type="entry name" value="RRM_1"/>
    <property type="match status" value="1"/>
</dbReference>
<evidence type="ECO:0000313" key="3">
    <source>
        <dbReference type="EMBL" id="TVU47812.1"/>
    </source>
</evidence>
<evidence type="ECO:0000313" key="4">
    <source>
        <dbReference type="Proteomes" id="UP000324897"/>
    </source>
</evidence>
<dbReference type="PANTHER" id="PTHR33074">
    <property type="entry name" value="EXPRESSED PROTEIN-RELATED"/>
    <property type="match status" value="1"/>
</dbReference>
<dbReference type="AlphaFoldDB" id="A0A5J9WGJ9"/>
<dbReference type="EMBL" id="RWGY01000004">
    <property type="protein sequence ID" value="TVU47812.1"/>
    <property type="molecule type" value="Genomic_DNA"/>
</dbReference>
<dbReference type="Gene3D" id="3.30.70.330">
    <property type="match status" value="1"/>
</dbReference>
<name>A0A5J9WGJ9_9POAL</name>
<dbReference type="PANTHER" id="PTHR33074:SF102">
    <property type="entry name" value="DUF1618 DOMAIN-CONTAINING PROTEIN"/>
    <property type="match status" value="1"/>
</dbReference>
<proteinExistence type="predicted"/>
<keyword evidence="1" id="KW-0694">RNA-binding</keyword>
<gene>
    <name evidence="3" type="ORF">EJB05_07421</name>
</gene>
<dbReference type="Proteomes" id="UP000324897">
    <property type="component" value="Chromosome 5"/>
</dbReference>
<sequence length="528" mass="58770">MSSMVGSFFFPGSFNPPVLPAPAATRADSPAWVILDQVAYIGNRTNGTFAQAATPTGQYVGVSFWLTDSPAVSHMCIHCSDVKVTDLVDEPVVLCSGKDIAVIRISYKDRDIPIDTVQDLGIPDSDYLVYRGYTEPPSLEVIPNPKPNLFHPWETGLLPCGNGKDFLMAILRPGDVPLKYMLHVFSSKTKTWTTRSMLLDPPFPWYKDEPLMLHETDKVITLEGGLLGWVDLWHGMLMCNVLDTSPTLQYIQFPGPMGGNMLHYPETRARAIRDATFSDGFIKLIEIEDQKGLGALCGPLNGMGAFTTESHKNDGWTVFMWRRKLSADPWIQGYPFYVDRSSVVNKLSHNHSESSALENLEMAGPIWSMDGGDVVHLMAKATSNDNKNAWAISVDMRKNTLEGAIRIPAERDNFFMLAYHPFAISKYADMDSVNCKGTTLNSGKWLTVLVKRLDPRVTFNQLKGITEIFGEVRSLKIQEEEQCGLVQFVSRKCAEQAIKALNGALIGSLCVHLSWKPSDRNSQEYSFA</sequence>
<dbReference type="SUPFAM" id="SSF54928">
    <property type="entry name" value="RNA-binding domain, RBD"/>
    <property type="match status" value="1"/>
</dbReference>
<reference evidence="3 4" key="1">
    <citation type="journal article" date="2019" name="Sci. Rep.">
        <title>A high-quality genome of Eragrostis curvula grass provides insights into Poaceae evolution and supports new strategies to enhance forage quality.</title>
        <authorList>
            <person name="Carballo J."/>
            <person name="Santos B.A.C.M."/>
            <person name="Zappacosta D."/>
            <person name="Garbus I."/>
            <person name="Selva J.P."/>
            <person name="Gallo C.A."/>
            <person name="Diaz A."/>
            <person name="Albertini E."/>
            <person name="Caccamo M."/>
            <person name="Echenique V."/>
        </authorList>
    </citation>
    <scope>NUCLEOTIDE SEQUENCE [LARGE SCALE GENOMIC DNA]</scope>
    <source>
        <strain evidence="4">cv. Victoria</strain>
        <tissue evidence="3">Leaf</tissue>
    </source>
</reference>
<dbReference type="InterPro" id="IPR011676">
    <property type="entry name" value="DUF1618"/>
</dbReference>